<protein>
    <submittedName>
        <fullName evidence="1">Uncharacterized protein</fullName>
    </submittedName>
</protein>
<proteinExistence type="predicted"/>
<dbReference type="Proteomes" id="UP000032679">
    <property type="component" value="Unassembled WGS sequence"/>
</dbReference>
<sequence length="81" mass="8526">MKETQAVPQPPDSMQAADPADRLEAALNRIAYALDRPQPAIPAEPDPHAPDLQALGANIDALCARIRDMLGPDDAPASTEG</sequence>
<keyword evidence="2" id="KW-1185">Reference proteome</keyword>
<accession>A0A0D6MPQ1</accession>
<comment type="caution">
    <text evidence="1">The sequence shown here is derived from an EMBL/GenBank/DDBJ whole genome shotgun (WGS) entry which is preliminary data.</text>
</comment>
<dbReference type="STRING" id="1231623.Tasa_055_015"/>
<reference evidence="1 2" key="1">
    <citation type="submission" date="2012-10" db="EMBL/GenBank/DDBJ databases">
        <title>Genome sequencing of Tanticharoenia sakaeratensis NBRC 103193.</title>
        <authorList>
            <person name="Azuma Y."/>
            <person name="Hadano H."/>
            <person name="Hirakawa H."/>
            <person name="Matsushita K."/>
        </authorList>
    </citation>
    <scope>NUCLEOTIDE SEQUENCE [LARGE SCALE GENOMIC DNA]</scope>
    <source>
        <strain evidence="1 2">NBRC 103193</strain>
    </source>
</reference>
<dbReference type="EMBL" id="BALE01000055">
    <property type="protein sequence ID" value="GAN55684.1"/>
    <property type="molecule type" value="Genomic_DNA"/>
</dbReference>
<dbReference type="AlphaFoldDB" id="A0A0D6MPQ1"/>
<organism evidence="1 2">
    <name type="scientific">Tanticharoenia sakaeratensis NBRC 103193</name>
    <dbReference type="NCBI Taxonomy" id="1231623"/>
    <lineage>
        <taxon>Bacteria</taxon>
        <taxon>Pseudomonadati</taxon>
        <taxon>Pseudomonadota</taxon>
        <taxon>Alphaproteobacteria</taxon>
        <taxon>Acetobacterales</taxon>
        <taxon>Acetobacteraceae</taxon>
        <taxon>Tanticharoenia</taxon>
    </lineage>
</organism>
<gene>
    <name evidence="1" type="ORF">Tasa_055_015</name>
</gene>
<evidence type="ECO:0000313" key="1">
    <source>
        <dbReference type="EMBL" id="GAN55684.1"/>
    </source>
</evidence>
<evidence type="ECO:0000313" key="2">
    <source>
        <dbReference type="Proteomes" id="UP000032679"/>
    </source>
</evidence>
<name>A0A0D6MPQ1_9PROT</name>